<accession>A0A4C1UZY1</accession>
<proteinExistence type="predicted"/>
<gene>
    <name evidence="1" type="ORF">EVAR_81566_1</name>
</gene>
<sequence>MSEFVMKIESSAHLLSNLQVTGIVIENEINIGIEHDEKKGRGTGIENTAVSELTVESEFKLPAATNSEQTSSELVAVIARLLDVGNEEQLLFVHAGEIALLNALTVITFNDEMIVEPSPVIVLVHELRRKRDALTQDRSGAGYDWPVFLNSLYGRIQFKYRVAVTSRIYAINMRRKK</sequence>
<dbReference type="EMBL" id="BGZK01000251">
    <property type="protein sequence ID" value="GBP31800.1"/>
    <property type="molecule type" value="Genomic_DNA"/>
</dbReference>
<organism evidence="1 2">
    <name type="scientific">Eumeta variegata</name>
    <name type="common">Bagworm moth</name>
    <name type="synonym">Eumeta japonica</name>
    <dbReference type="NCBI Taxonomy" id="151549"/>
    <lineage>
        <taxon>Eukaryota</taxon>
        <taxon>Metazoa</taxon>
        <taxon>Ecdysozoa</taxon>
        <taxon>Arthropoda</taxon>
        <taxon>Hexapoda</taxon>
        <taxon>Insecta</taxon>
        <taxon>Pterygota</taxon>
        <taxon>Neoptera</taxon>
        <taxon>Endopterygota</taxon>
        <taxon>Lepidoptera</taxon>
        <taxon>Glossata</taxon>
        <taxon>Ditrysia</taxon>
        <taxon>Tineoidea</taxon>
        <taxon>Psychidae</taxon>
        <taxon>Oiketicinae</taxon>
        <taxon>Eumeta</taxon>
    </lineage>
</organism>
<evidence type="ECO:0000313" key="2">
    <source>
        <dbReference type="Proteomes" id="UP000299102"/>
    </source>
</evidence>
<keyword evidence="2" id="KW-1185">Reference proteome</keyword>
<comment type="caution">
    <text evidence="1">The sequence shown here is derived from an EMBL/GenBank/DDBJ whole genome shotgun (WGS) entry which is preliminary data.</text>
</comment>
<reference evidence="1 2" key="1">
    <citation type="journal article" date="2019" name="Commun. Biol.">
        <title>The bagworm genome reveals a unique fibroin gene that provides high tensile strength.</title>
        <authorList>
            <person name="Kono N."/>
            <person name="Nakamura H."/>
            <person name="Ohtoshi R."/>
            <person name="Tomita M."/>
            <person name="Numata K."/>
            <person name="Arakawa K."/>
        </authorList>
    </citation>
    <scope>NUCLEOTIDE SEQUENCE [LARGE SCALE GENOMIC DNA]</scope>
</reference>
<evidence type="ECO:0000313" key="1">
    <source>
        <dbReference type="EMBL" id="GBP31800.1"/>
    </source>
</evidence>
<dbReference type="Proteomes" id="UP000299102">
    <property type="component" value="Unassembled WGS sequence"/>
</dbReference>
<dbReference type="AlphaFoldDB" id="A0A4C1UZY1"/>
<name>A0A4C1UZY1_EUMVA</name>
<protein>
    <submittedName>
        <fullName evidence="1">Uncharacterized protein</fullName>
    </submittedName>
</protein>